<organism evidence="2 3">
    <name type="scientific">Zobellia barbeyronii</name>
    <dbReference type="NCBI Taxonomy" id="2748009"/>
    <lineage>
        <taxon>Bacteria</taxon>
        <taxon>Pseudomonadati</taxon>
        <taxon>Bacteroidota</taxon>
        <taxon>Flavobacteriia</taxon>
        <taxon>Flavobacteriales</taxon>
        <taxon>Flavobacteriaceae</taxon>
        <taxon>Zobellia</taxon>
    </lineage>
</organism>
<evidence type="ECO:0000313" key="3">
    <source>
        <dbReference type="Proteomes" id="UP000740413"/>
    </source>
</evidence>
<dbReference type="NCBIfam" id="TIGR02118">
    <property type="entry name" value="EthD family reductase"/>
    <property type="match status" value="1"/>
</dbReference>
<dbReference type="InterPro" id="IPR009799">
    <property type="entry name" value="EthD_dom"/>
</dbReference>
<feature type="domain" description="EthD" evidence="1">
    <location>
        <begin position="15"/>
        <end position="90"/>
    </location>
</feature>
<dbReference type="RefSeq" id="WP_155594287.1">
    <property type="nucleotide sequence ID" value="NZ_JACATN010000007.1"/>
</dbReference>
<dbReference type="PANTHER" id="PTHR40260:SF2">
    <property type="entry name" value="BLR8190 PROTEIN"/>
    <property type="match status" value="1"/>
</dbReference>
<dbReference type="InterPro" id="IPR011008">
    <property type="entry name" value="Dimeric_a/b-barrel"/>
</dbReference>
<gene>
    <name evidence="2" type="ORF">HW347_19005</name>
</gene>
<name>A0ABS5WIY7_9FLAO</name>
<dbReference type="SUPFAM" id="SSF54909">
    <property type="entry name" value="Dimeric alpha+beta barrel"/>
    <property type="match status" value="1"/>
</dbReference>
<dbReference type="Proteomes" id="UP000740413">
    <property type="component" value="Unassembled WGS sequence"/>
</dbReference>
<dbReference type="PANTHER" id="PTHR40260">
    <property type="entry name" value="BLR8190 PROTEIN"/>
    <property type="match status" value="1"/>
</dbReference>
<reference evidence="3" key="2">
    <citation type="submission" date="2023-07" db="EMBL/GenBank/DDBJ databases">
        <title>Zobellia barbeyronii sp. nov., a new marine flavobacterium, isolated from green and red algae.</title>
        <authorList>
            <person name="Nedashkovskaya O.I."/>
            <person name="Otstavnykh N."/>
            <person name="Zhukova N."/>
            <person name="Guzev K."/>
            <person name="Chausova V."/>
            <person name="Tekutyeva L."/>
            <person name="Mikhailov V."/>
            <person name="Isaeva M."/>
        </authorList>
    </citation>
    <scope>NUCLEOTIDE SEQUENCE [LARGE SCALE GENOMIC DNA]</scope>
    <source>
        <strain evidence="3">KMM 6746</strain>
    </source>
</reference>
<evidence type="ECO:0000259" key="1">
    <source>
        <dbReference type="Pfam" id="PF07110"/>
    </source>
</evidence>
<dbReference type="Gene3D" id="3.30.70.100">
    <property type="match status" value="1"/>
</dbReference>
<evidence type="ECO:0000313" key="2">
    <source>
        <dbReference type="EMBL" id="MBT2163368.1"/>
    </source>
</evidence>
<dbReference type="EMBL" id="JACATN010000007">
    <property type="protein sequence ID" value="MBT2163368.1"/>
    <property type="molecule type" value="Genomic_DNA"/>
</dbReference>
<protein>
    <submittedName>
        <fullName evidence="2">EthD family reductase</fullName>
    </submittedName>
</protein>
<keyword evidence="3" id="KW-1185">Reference proteome</keyword>
<sequence>MIKVSVLYPNSKTVEFDLAYYINTHIPMVKKLVGSALKKVEVEKGLAGREPGELAPYVAIANLYFESVEEFQKSFGPHGATLAADLPNYTNVQGVLQISDIV</sequence>
<accession>A0ABS5WIY7</accession>
<comment type="caution">
    <text evidence="2">The sequence shown here is derived from an EMBL/GenBank/DDBJ whole genome shotgun (WGS) entry which is preliminary data.</text>
</comment>
<dbReference type="Pfam" id="PF07110">
    <property type="entry name" value="EthD"/>
    <property type="match status" value="1"/>
</dbReference>
<reference evidence="2 3" key="1">
    <citation type="submission" date="2020-06" db="EMBL/GenBank/DDBJ databases">
        <authorList>
            <person name="Isaeva M.P."/>
            <person name="Chernysheva N.Y."/>
        </authorList>
    </citation>
    <scope>NUCLEOTIDE SEQUENCE [LARGE SCALE GENOMIC DNA]</scope>
    <source>
        <strain evidence="2 3">KMM 6746</strain>
    </source>
</reference>
<proteinExistence type="predicted"/>